<name>W2S8D5_CYPE1</name>
<evidence type="ECO:0000313" key="2">
    <source>
        <dbReference type="EMBL" id="ETN44966.1"/>
    </source>
</evidence>
<dbReference type="RefSeq" id="XP_008712736.1">
    <property type="nucleotide sequence ID" value="XM_008714514.1"/>
</dbReference>
<feature type="compositionally biased region" description="Polar residues" evidence="1">
    <location>
        <begin position="618"/>
        <end position="631"/>
    </location>
</feature>
<dbReference type="GeneID" id="19977180"/>
<feature type="region of interest" description="Disordered" evidence="1">
    <location>
        <begin position="190"/>
        <end position="269"/>
    </location>
</feature>
<dbReference type="EMBL" id="KB822713">
    <property type="protein sequence ID" value="ETN44966.1"/>
    <property type="molecule type" value="Genomic_DNA"/>
</dbReference>
<sequence length="703" mass="75822">MAAPTVRAKAPPYPRPVSPLDIDEIPFCPGTVVYEQWTDEAEEEAAKRAAKRRRTVRDNAESYLRGDQIFIMTAGLKGPFDGGWNNPWRTKRDFMDVEIEVPETAARHTNVRSARVPAIAETSMRKGHEPECIDLTGADDDIEFTQTLLAQQRAVTNVFKKAYNASEANRTHLTPTSARRIEDWLRTNDNFRITSERQPDIRSSPTPASREHHLPTPDSAIQRPVSAGGQNHDTQVGDWATRFSSKQDLGQASPKAAAHELSTQQTHESQNRAEAAILEQKIRSVHKLAPSTSLPGFEYRRVRKTCPKPIDAKATAVLASDAAKINVESGVDDGDAGSKSAPIAEKGTVVERLVLKPALSTETSKTTTANHLPSAQVVSTVPGPDGVSNVQSTAELLQPVKVPTDQAITQRQDSAFDAIQEPSVIQNGEDEGKVETPVRNPDTQALLGGSIKPFAISTIKKLATKQIQAKSPVTVTKVPTKPKPKTRSSKKKTSFALDPASEESQSSIKAGLKVRKTATTPTVFYAAEKSALVDGLDNPDDEAYGLDSPTMNDRNPATANDSLPSVSDMFSVPAPQKKTTSGHKGILKSRSQPFSSAPPGTTLTATGASAPGGTNGTYQSTTGSEKQDAQQPRQLDMFAIENGGTLGRRSQVFGKDLDVDVEADMEGEGDEFDLDAVVSDLGSYLGTWNVERAVEEANVGECQ</sequence>
<reference evidence="2 3" key="1">
    <citation type="submission" date="2013-03" db="EMBL/GenBank/DDBJ databases">
        <title>The Genome Sequence of Phialophora europaea CBS 101466.</title>
        <authorList>
            <consortium name="The Broad Institute Genomics Platform"/>
            <person name="Cuomo C."/>
            <person name="de Hoog S."/>
            <person name="Gorbushina A."/>
            <person name="Walker B."/>
            <person name="Young S.K."/>
            <person name="Zeng Q."/>
            <person name="Gargeya S."/>
            <person name="Fitzgerald M."/>
            <person name="Haas B."/>
            <person name="Abouelleil A."/>
            <person name="Allen A.W."/>
            <person name="Alvarado L."/>
            <person name="Arachchi H.M."/>
            <person name="Berlin A.M."/>
            <person name="Chapman S.B."/>
            <person name="Gainer-Dewar J."/>
            <person name="Goldberg J."/>
            <person name="Griggs A."/>
            <person name="Gujja S."/>
            <person name="Hansen M."/>
            <person name="Howarth C."/>
            <person name="Imamovic A."/>
            <person name="Ireland A."/>
            <person name="Larimer J."/>
            <person name="McCowan C."/>
            <person name="Murphy C."/>
            <person name="Pearson M."/>
            <person name="Poon T.W."/>
            <person name="Priest M."/>
            <person name="Roberts A."/>
            <person name="Saif S."/>
            <person name="Shea T."/>
            <person name="Sisk P."/>
            <person name="Sykes S."/>
            <person name="Wortman J."/>
            <person name="Nusbaum C."/>
            <person name="Birren B."/>
        </authorList>
    </citation>
    <scope>NUCLEOTIDE SEQUENCE [LARGE SCALE GENOMIC DNA]</scope>
    <source>
        <strain evidence="2 3">CBS 101466</strain>
    </source>
</reference>
<dbReference type="Proteomes" id="UP000030752">
    <property type="component" value="Unassembled WGS sequence"/>
</dbReference>
<organism evidence="2 3">
    <name type="scientific">Cyphellophora europaea (strain CBS 101466)</name>
    <name type="common">Phialophora europaea</name>
    <dbReference type="NCBI Taxonomy" id="1220924"/>
    <lineage>
        <taxon>Eukaryota</taxon>
        <taxon>Fungi</taxon>
        <taxon>Dikarya</taxon>
        <taxon>Ascomycota</taxon>
        <taxon>Pezizomycotina</taxon>
        <taxon>Eurotiomycetes</taxon>
        <taxon>Chaetothyriomycetidae</taxon>
        <taxon>Chaetothyriales</taxon>
        <taxon>Cyphellophoraceae</taxon>
        <taxon>Cyphellophora</taxon>
    </lineage>
</organism>
<feature type="region of interest" description="Disordered" evidence="1">
    <location>
        <begin position="534"/>
        <end position="631"/>
    </location>
</feature>
<gene>
    <name evidence="2" type="ORF">HMPREF1541_09841</name>
</gene>
<feature type="compositionally biased region" description="Basic residues" evidence="1">
    <location>
        <begin position="480"/>
        <end position="493"/>
    </location>
</feature>
<evidence type="ECO:0000256" key="1">
    <source>
        <dbReference type="SAM" id="MobiDB-lite"/>
    </source>
</evidence>
<dbReference type="HOGENOM" id="CLU_390806_0_0_1"/>
<keyword evidence="3" id="KW-1185">Reference proteome</keyword>
<feature type="compositionally biased region" description="Low complexity" evidence="1">
    <location>
        <begin position="595"/>
        <end position="612"/>
    </location>
</feature>
<dbReference type="VEuPathDB" id="FungiDB:HMPREF1541_09841"/>
<evidence type="ECO:0000313" key="3">
    <source>
        <dbReference type="Proteomes" id="UP000030752"/>
    </source>
</evidence>
<dbReference type="eggNOG" id="ENOG502SYKX">
    <property type="taxonomic scope" value="Eukaryota"/>
</dbReference>
<dbReference type="STRING" id="1220924.W2S8D5"/>
<feature type="region of interest" description="Disordered" evidence="1">
    <location>
        <begin position="468"/>
        <end position="511"/>
    </location>
</feature>
<dbReference type="AlphaFoldDB" id="W2S8D5"/>
<proteinExistence type="predicted"/>
<dbReference type="OrthoDB" id="5419922at2759"/>
<protein>
    <submittedName>
        <fullName evidence="2">Uncharacterized protein</fullName>
    </submittedName>
</protein>
<feature type="compositionally biased region" description="Low complexity" evidence="1">
    <location>
        <begin position="470"/>
        <end position="479"/>
    </location>
</feature>
<feature type="compositionally biased region" description="Polar residues" evidence="1">
    <location>
        <begin position="549"/>
        <end position="565"/>
    </location>
</feature>
<dbReference type="InParanoid" id="W2S8D5"/>
<accession>W2S8D5</accession>